<dbReference type="Pfam" id="PF02537">
    <property type="entry name" value="CRCB"/>
    <property type="match status" value="1"/>
</dbReference>
<reference evidence="15 16" key="1">
    <citation type="submission" date="2012-06" db="EMBL/GenBank/DDBJ databases">
        <title>Draft Genome Sequence of Lactobacillus pasteurii CRBIP 24.76T.</title>
        <authorList>
            <person name="Cousin S."/>
            <person name="Bouchier C."/>
            <person name="Loux V."/>
            <person name="Ma L."/>
            <person name="Creno S."/>
            <person name="Bizet C."/>
            <person name="Clermont D."/>
        </authorList>
    </citation>
    <scope>NUCLEOTIDE SEQUENCE [LARGE SCALE GENOMIC DNA]</scope>
    <source>
        <strain evidence="16">CRBIP 24.76T</strain>
    </source>
</reference>
<evidence type="ECO:0000256" key="1">
    <source>
        <dbReference type="ARBA" id="ARBA00004651"/>
    </source>
</evidence>
<organism evidence="15 16">
    <name type="scientific">Lactobacillus pasteurii DSM 23907 = CRBIP 24.76</name>
    <dbReference type="NCBI Taxonomy" id="1423790"/>
    <lineage>
        <taxon>Bacteria</taxon>
        <taxon>Bacillati</taxon>
        <taxon>Bacillota</taxon>
        <taxon>Bacilli</taxon>
        <taxon>Lactobacillales</taxon>
        <taxon>Lactobacillaceae</taxon>
        <taxon>Lactobacillus</taxon>
    </lineage>
</organism>
<feature type="binding site" evidence="14">
    <location>
        <position position="71"/>
    </location>
    <ligand>
        <name>Na(+)</name>
        <dbReference type="ChEBI" id="CHEBI:29101"/>
        <note>structural</note>
    </ligand>
</feature>
<comment type="function">
    <text evidence="13 14">Fluoride-specific ion channel. Important for reducing fluoride concentration in the cell, thus reducing its toxicity.</text>
</comment>
<comment type="caution">
    <text evidence="15">The sequence shown here is derived from an EMBL/GenBank/DDBJ whole genome shotgun (WGS) entry which is preliminary data.</text>
</comment>
<comment type="similarity">
    <text evidence="11 14">Belongs to the fluoride channel Fluc/FEX (TC 1.A.43) family.</text>
</comment>
<evidence type="ECO:0000256" key="2">
    <source>
        <dbReference type="ARBA" id="ARBA00022448"/>
    </source>
</evidence>
<evidence type="ECO:0000313" key="16">
    <source>
        <dbReference type="Proteomes" id="UP000009311"/>
    </source>
</evidence>
<keyword evidence="3 14" id="KW-1003">Cell membrane</keyword>
<dbReference type="GO" id="GO:0140114">
    <property type="term" value="P:cellular detoxification of fluoride"/>
    <property type="evidence" value="ECO:0007669"/>
    <property type="project" value="UniProtKB-UniRule"/>
</dbReference>
<evidence type="ECO:0000256" key="4">
    <source>
        <dbReference type="ARBA" id="ARBA00022692"/>
    </source>
</evidence>
<keyword evidence="4 14" id="KW-0812">Transmembrane</keyword>
<protein>
    <recommendedName>
        <fullName evidence="14">Fluoride-specific ion channel FluC</fullName>
    </recommendedName>
</protein>
<keyword evidence="9 14" id="KW-0472">Membrane</keyword>
<proteinExistence type="inferred from homology"/>
<dbReference type="RefSeq" id="WP_009560432.1">
    <property type="nucleotide sequence ID" value="NZ_AYZN01000001.1"/>
</dbReference>
<dbReference type="eggNOG" id="COG0239">
    <property type="taxonomic scope" value="Bacteria"/>
</dbReference>
<dbReference type="EMBL" id="CAKD01000024">
    <property type="protein sequence ID" value="CCI85871.1"/>
    <property type="molecule type" value="Genomic_DNA"/>
</dbReference>
<dbReference type="OrthoDB" id="9815830at2"/>
<dbReference type="GO" id="GO:0046872">
    <property type="term" value="F:metal ion binding"/>
    <property type="evidence" value="ECO:0007669"/>
    <property type="project" value="UniProtKB-KW"/>
</dbReference>
<evidence type="ECO:0000256" key="5">
    <source>
        <dbReference type="ARBA" id="ARBA00022723"/>
    </source>
</evidence>
<comment type="subcellular location">
    <subcellularLocation>
        <location evidence="1 14">Cell membrane</location>
        <topology evidence="1 14">Multi-pass membrane protein</topology>
    </subcellularLocation>
</comment>
<evidence type="ECO:0000256" key="12">
    <source>
        <dbReference type="ARBA" id="ARBA00035585"/>
    </source>
</evidence>
<dbReference type="PANTHER" id="PTHR28259:SF16">
    <property type="entry name" value="FLUORIDE-SPECIFIC ION CHANNEL FLUC 2"/>
    <property type="match status" value="1"/>
</dbReference>
<evidence type="ECO:0000256" key="13">
    <source>
        <dbReference type="ARBA" id="ARBA00049940"/>
    </source>
</evidence>
<dbReference type="HAMAP" id="MF_00454">
    <property type="entry name" value="FluC"/>
    <property type="match status" value="1"/>
</dbReference>
<dbReference type="AlphaFoldDB" id="I7LBS7"/>
<keyword evidence="6 14" id="KW-1133">Transmembrane helix</keyword>
<evidence type="ECO:0000256" key="10">
    <source>
        <dbReference type="ARBA" id="ARBA00023303"/>
    </source>
</evidence>
<dbReference type="PANTHER" id="PTHR28259">
    <property type="entry name" value="FLUORIDE EXPORT PROTEIN 1-RELATED"/>
    <property type="match status" value="1"/>
</dbReference>
<dbReference type="GO" id="GO:0005886">
    <property type="term" value="C:plasma membrane"/>
    <property type="evidence" value="ECO:0007669"/>
    <property type="project" value="UniProtKB-SubCell"/>
</dbReference>
<dbReference type="PATRIC" id="fig|1423790.3.peg.468"/>
<evidence type="ECO:0000256" key="14">
    <source>
        <dbReference type="HAMAP-Rule" id="MF_00454"/>
    </source>
</evidence>
<keyword evidence="2 14" id="KW-0813">Transport</keyword>
<keyword evidence="5 14" id="KW-0479">Metal-binding</keyword>
<comment type="catalytic activity">
    <reaction evidence="12">
        <text>fluoride(in) = fluoride(out)</text>
        <dbReference type="Rhea" id="RHEA:76159"/>
        <dbReference type="ChEBI" id="CHEBI:17051"/>
    </reaction>
    <physiologicalReaction direction="left-to-right" evidence="12">
        <dbReference type="Rhea" id="RHEA:76160"/>
    </physiologicalReaction>
</comment>
<keyword evidence="10 14" id="KW-0407">Ion channel</keyword>
<keyword evidence="16" id="KW-1185">Reference proteome</keyword>
<feature type="transmembrane region" description="Helical" evidence="14">
    <location>
        <begin position="60"/>
        <end position="76"/>
    </location>
</feature>
<feature type="binding site" evidence="14">
    <location>
        <position position="74"/>
    </location>
    <ligand>
        <name>Na(+)</name>
        <dbReference type="ChEBI" id="CHEBI:29101"/>
        <note>structural</note>
    </ligand>
</feature>
<sequence length="121" mass="13396">MEILLTGFGASLGAISRYFLTNYGKKHWQNKFALPIATLIINLTGAFLLGLFYALKLNTFAYLFLGTGMMGGYTTFSTLNTELYALVKNKQNLTLIWYLALTYVAGFILLYLGVCLGNILG</sequence>
<evidence type="ECO:0000256" key="7">
    <source>
        <dbReference type="ARBA" id="ARBA00023053"/>
    </source>
</evidence>
<dbReference type="STRING" id="1423790.BN53_07235"/>
<evidence type="ECO:0000256" key="11">
    <source>
        <dbReference type="ARBA" id="ARBA00035120"/>
    </source>
</evidence>
<dbReference type="Proteomes" id="UP000009311">
    <property type="component" value="Unassembled WGS sequence"/>
</dbReference>
<evidence type="ECO:0000313" key="15">
    <source>
        <dbReference type="EMBL" id="CCI85871.1"/>
    </source>
</evidence>
<dbReference type="GO" id="GO:0062054">
    <property type="term" value="F:fluoride channel activity"/>
    <property type="evidence" value="ECO:0007669"/>
    <property type="project" value="UniProtKB-UniRule"/>
</dbReference>
<feature type="transmembrane region" description="Helical" evidence="14">
    <location>
        <begin position="32"/>
        <end position="53"/>
    </location>
</feature>
<evidence type="ECO:0000256" key="6">
    <source>
        <dbReference type="ARBA" id="ARBA00022989"/>
    </source>
</evidence>
<accession>I7LBS7</accession>
<evidence type="ECO:0000256" key="3">
    <source>
        <dbReference type="ARBA" id="ARBA00022475"/>
    </source>
</evidence>
<evidence type="ECO:0000256" key="8">
    <source>
        <dbReference type="ARBA" id="ARBA00023065"/>
    </source>
</evidence>
<feature type="transmembrane region" description="Helical" evidence="14">
    <location>
        <begin position="96"/>
        <end position="120"/>
    </location>
</feature>
<comment type="activity regulation">
    <text evidence="14">Na(+) is not transported, but it plays an essential structural role and its presence is essential for fluoride channel function.</text>
</comment>
<keyword evidence="8 14" id="KW-0406">Ion transport</keyword>
<dbReference type="NCBIfam" id="NF010816">
    <property type="entry name" value="PRK14220.1"/>
    <property type="match status" value="1"/>
</dbReference>
<dbReference type="InterPro" id="IPR003691">
    <property type="entry name" value="FluC"/>
</dbReference>
<gene>
    <name evidence="14" type="primary">fluC</name>
    <name evidence="14" type="synonym">crcB</name>
    <name evidence="15" type="ORF">BN53_07235</name>
</gene>
<keyword evidence="7 14" id="KW-0915">Sodium</keyword>
<name>I7LBS7_9LACO</name>
<evidence type="ECO:0000256" key="9">
    <source>
        <dbReference type="ARBA" id="ARBA00023136"/>
    </source>
</evidence>